<evidence type="ECO:0000256" key="1">
    <source>
        <dbReference type="ARBA" id="ARBA00001946"/>
    </source>
</evidence>
<gene>
    <name evidence="11" type="primary">nudC</name>
    <name evidence="11" type="ORF">GCM10023321_38610</name>
</gene>
<dbReference type="PROSITE" id="PS51462">
    <property type="entry name" value="NUDIX"/>
    <property type="match status" value="1"/>
</dbReference>
<dbReference type="InterPro" id="IPR015797">
    <property type="entry name" value="NUDIX_hydrolase-like_dom_sf"/>
</dbReference>
<dbReference type="Proteomes" id="UP001428817">
    <property type="component" value="Unassembled WGS sequence"/>
</dbReference>
<evidence type="ECO:0000256" key="4">
    <source>
        <dbReference type="ARBA" id="ARBA00012381"/>
    </source>
</evidence>
<dbReference type="InterPro" id="IPR050241">
    <property type="entry name" value="NAD-cap_RNA_hydrolase_NudC"/>
</dbReference>
<dbReference type="InterPro" id="IPR000086">
    <property type="entry name" value="NUDIX_hydrolase_dom"/>
</dbReference>
<feature type="domain" description="Nudix hydrolase" evidence="10">
    <location>
        <begin position="165"/>
        <end position="294"/>
    </location>
</feature>
<comment type="cofactor">
    <cofactor evidence="2">
        <name>Zn(2+)</name>
        <dbReference type="ChEBI" id="CHEBI:29105"/>
    </cofactor>
</comment>
<dbReference type="EC" id="3.6.1.22" evidence="4"/>
<dbReference type="PROSITE" id="PS00893">
    <property type="entry name" value="NUDIX_BOX"/>
    <property type="match status" value="1"/>
</dbReference>
<dbReference type="Pfam" id="PF09296">
    <property type="entry name" value="NUDIX-like"/>
    <property type="match status" value="1"/>
</dbReference>
<keyword evidence="7" id="KW-0460">Magnesium</keyword>
<protein>
    <recommendedName>
        <fullName evidence="4">NAD(+) diphosphatase</fullName>
        <ecNumber evidence="4">3.6.1.22</ecNumber>
    </recommendedName>
</protein>
<accession>A0ABP9Q9I4</accession>
<keyword evidence="6" id="KW-0378">Hydrolase</keyword>
<dbReference type="Pfam" id="PF09297">
    <property type="entry name" value="Zn_ribbon_NUD"/>
    <property type="match status" value="1"/>
</dbReference>
<dbReference type="RefSeq" id="WP_185059065.1">
    <property type="nucleotide sequence ID" value="NZ_BAABJP010000015.1"/>
</dbReference>
<dbReference type="InterPro" id="IPR015376">
    <property type="entry name" value="Znr_NADH_PPase"/>
</dbReference>
<evidence type="ECO:0000256" key="5">
    <source>
        <dbReference type="ARBA" id="ARBA00022723"/>
    </source>
</evidence>
<keyword evidence="8" id="KW-0520">NAD</keyword>
<comment type="cofactor">
    <cofactor evidence="1">
        <name>Mg(2+)</name>
        <dbReference type="ChEBI" id="CHEBI:18420"/>
    </cofactor>
</comment>
<dbReference type="InterPro" id="IPR015375">
    <property type="entry name" value="NADH_PPase-like_N"/>
</dbReference>
<evidence type="ECO:0000256" key="8">
    <source>
        <dbReference type="ARBA" id="ARBA00023027"/>
    </source>
</evidence>
<dbReference type="Pfam" id="PF00293">
    <property type="entry name" value="NUDIX"/>
    <property type="match status" value="1"/>
</dbReference>
<evidence type="ECO:0000256" key="7">
    <source>
        <dbReference type="ARBA" id="ARBA00022842"/>
    </source>
</evidence>
<comment type="caution">
    <text evidence="11">The sequence shown here is derived from an EMBL/GenBank/DDBJ whole genome shotgun (WGS) entry which is preliminary data.</text>
</comment>
<dbReference type="InterPro" id="IPR049734">
    <property type="entry name" value="NudC-like_C"/>
</dbReference>
<comment type="catalytic activity">
    <reaction evidence="9">
        <text>a 5'-end NAD(+)-phospho-ribonucleoside in mRNA + H2O = a 5'-end phospho-adenosine-phospho-ribonucleoside in mRNA + beta-nicotinamide D-ribonucleotide + 2 H(+)</text>
        <dbReference type="Rhea" id="RHEA:60876"/>
        <dbReference type="Rhea" id="RHEA-COMP:15698"/>
        <dbReference type="Rhea" id="RHEA-COMP:15719"/>
        <dbReference type="ChEBI" id="CHEBI:14649"/>
        <dbReference type="ChEBI" id="CHEBI:15377"/>
        <dbReference type="ChEBI" id="CHEBI:15378"/>
        <dbReference type="ChEBI" id="CHEBI:144029"/>
        <dbReference type="ChEBI" id="CHEBI:144051"/>
    </reaction>
    <physiologicalReaction direction="left-to-right" evidence="9">
        <dbReference type="Rhea" id="RHEA:60877"/>
    </physiologicalReaction>
</comment>
<dbReference type="CDD" id="cd03429">
    <property type="entry name" value="NUDIX_NADH_pyrophosphatase_Nudt13"/>
    <property type="match status" value="1"/>
</dbReference>
<evidence type="ECO:0000313" key="12">
    <source>
        <dbReference type="Proteomes" id="UP001428817"/>
    </source>
</evidence>
<keyword evidence="5" id="KW-0479">Metal-binding</keyword>
<evidence type="ECO:0000256" key="2">
    <source>
        <dbReference type="ARBA" id="ARBA00001947"/>
    </source>
</evidence>
<sequence length="321" mass="34607">MSFPITEPPRLSRATVRRDEQLRLDTAWQASTWPKARVLVVDEKGRSPVEPGGSTGSVALTKAGPEVSAELPVSAVLIGEQDDVPYWAVRGQPSLLDGDDPSQWQDLRMCGAALDATSAGLMVSAVAVLNWHDNAGFCARCGARTEVRQAGWLRVCTGCGREEYPRTDPAIICLVHDGGTGGSARVLLARQPMWPPGRFSVLAGFVEAGESLEACVAREIQEEVGVTVTDIRYLASQAWPFPRSIMIGFEAVADPSQPLSPADGEIAEAFWLTRDELRRALVDAADATRDWATEPGDGRLLVPPSISIARTMLDSWSAVQD</sequence>
<dbReference type="PANTHER" id="PTHR42904:SF6">
    <property type="entry name" value="NAD-CAPPED RNA HYDROLASE NUDT12"/>
    <property type="match status" value="1"/>
</dbReference>
<dbReference type="InterPro" id="IPR020084">
    <property type="entry name" value="NUDIX_hydrolase_CS"/>
</dbReference>
<evidence type="ECO:0000259" key="10">
    <source>
        <dbReference type="PROSITE" id="PS51462"/>
    </source>
</evidence>
<organism evidence="11 12">
    <name type="scientific">Pseudonocardia eucalypti</name>
    <dbReference type="NCBI Taxonomy" id="648755"/>
    <lineage>
        <taxon>Bacteria</taxon>
        <taxon>Bacillati</taxon>
        <taxon>Actinomycetota</taxon>
        <taxon>Actinomycetes</taxon>
        <taxon>Pseudonocardiales</taxon>
        <taxon>Pseudonocardiaceae</taxon>
        <taxon>Pseudonocardia</taxon>
    </lineage>
</organism>
<dbReference type="EMBL" id="BAABJP010000015">
    <property type="protein sequence ID" value="GAA5158595.1"/>
    <property type="molecule type" value="Genomic_DNA"/>
</dbReference>
<dbReference type="Gene3D" id="3.90.79.10">
    <property type="entry name" value="Nucleoside Triphosphate Pyrophosphohydrolase"/>
    <property type="match status" value="1"/>
</dbReference>
<evidence type="ECO:0000256" key="3">
    <source>
        <dbReference type="ARBA" id="ARBA00009595"/>
    </source>
</evidence>
<keyword evidence="12" id="KW-1185">Reference proteome</keyword>
<reference evidence="12" key="1">
    <citation type="journal article" date="2019" name="Int. J. Syst. Evol. Microbiol.">
        <title>The Global Catalogue of Microorganisms (GCM) 10K type strain sequencing project: providing services to taxonomists for standard genome sequencing and annotation.</title>
        <authorList>
            <consortium name="The Broad Institute Genomics Platform"/>
            <consortium name="The Broad Institute Genome Sequencing Center for Infectious Disease"/>
            <person name="Wu L."/>
            <person name="Ma J."/>
        </authorList>
    </citation>
    <scope>NUCLEOTIDE SEQUENCE [LARGE SCALE GENOMIC DNA]</scope>
    <source>
        <strain evidence="12">JCM 18303</strain>
    </source>
</reference>
<dbReference type="SUPFAM" id="SSF55811">
    <property type="entry name" value="Nudix"/>
    <property type="match status" value="1"/>
</dbReference>
<evidence type="ECO:0000256" key="6">
    <source>
        <dbReference type="ARBA" id="ARBA00022801"/>
    </source>
</evidence>
<dbReference type="NCBIfam" id="NF001299">
    <property type="entry name" value="PRK00241.1"/>
    <property type="match status" value="1"/>
</dbReference>
<comment type="similarity">
    <text evidence="3">Belongs to the Nudix hydrolase family. NudC subfamily.</text>
</comment>
<proteinExistence type="inferred from homology"/>
<dbReference type="PANTHER" id="PTHR42904">
    <property type="entry name" value="NUDIX HYDROLASE, NUDC SUBFAMILY"/>
    <property type="match status" value="1"/>
</dbReference>
<dbReference type="Gene3D" id="3.90.79.20">
    <property type="match status" value="1"/>
</dbReference>
<evidence type="ECO:0000256" key="9">
    <source>
        <dbReference type="ARBA" id="ARBA00023679"/>
    </source>
</evidence>
<name>A0ABP9Q9I4_9PSEU</name>
<evidence type="ECO:0000313" key="11">
    <source>
        <dbReference type="EMBL" id="GAA5158595.1"/>
    </source>
</evidence>